<comment type="caution">
    <text evidence="1">The sequence shown here is derived from an EMBL/GenBank/DDBJ whole genome shotgun (WGS) entry which is preliminary data.</text>
</comment>
<name>A0ABV1ATG2_9FIRM</name>
<evidence type="ECO:0000313" key="1">
    <source>
        <dbReference type="EMBL" id="MEQ2360462.1"/>
    </source>
</evidence>
<protein>
    <submittedName>
        <fullName evidence="1">Uncharacterized protein</fullName>
    </submittedName>
</protein>
<evidence type="ECO:0000313" key="2">
    <source>
        <dbReference type="Proteomes" id="UP001446032"/>
    </source>
</evidence>
<keyword evidence="2" id="KW-1185">Reference proteome</keyword>
<sequence length="206" mass="21869">LCGYAQSYAFISVIELPRIPAYCPKNASTELANSRFTVGTDGKASEAVSGKYAIQQTFYIGTSDDKAGSFKDLKVSAVQINATQGSKLEDAMRVLVVGEDGWVVWQKGNNETAGWVKTYTNTDVDPQTISGQGVAKNNSDSVIDSAIAAKTSGKVDVFVYYDGADDDVYTDQLADLTGCGVTITFTATPVNTDNKDVNTNNDVTGA</sequence>
<reference evidence="1 2" key="1">
    <citation type="submission" date="2024-03" db="EMBL/GenBank/DDBJ databases">
        <title>Human intestinal bacterial collection.</title>
        <authorList>
            <person name="Pauvert C."/>
            <person name="Hitch T.C.A."/>
            <person name="Clavel T."/>
        </authorList>
    </citation>
    <scope>NUCLEOTIDE SEQUENCE [LARGE SCALE GENOMIC DNA]</scope>
    <source>
        <strain evidence="1 2">CLA-AA-H95</strain>
    </source>
</reference>
<proteinExistence type="predicted"/>
<dbReference type="Proteomes" id="UP001446032">
    <property type="component" value="Unassembled WGS sequence"/>
</dbReference>
<gene>
    <name evidence="1" type="ORF">WMO75_19530</name>
</gene>
<organism evidence="1 2">
    <name type="scientific">Blautia intestinihominis</name>
    <dbReference type="NCBI Taxonomy" id="3133152"/>
    <lineage>
        <taxon>Bacteria</taxon>
        <taxon>Bacillati</taxon>
        <taxon>Bacillota</taxon>
        <taxon>Clostridia</taxon>
        <taxon>Lachnospirales</taxon>
        <taxon>Lachnospiraceae</taxon>
        <taxon>Blautia</taxon>
    </lineage>
</organism>
<dbReference type="EMBL" id="JBBMEI010000176">
    <property type="protein sequence ID" value="MEQ2360462.1"/>
    <property type="molecule type" value="Genomic_DNA"/>
</dbReference>
<accession>A0ABV1ATG2</accession>
<feature type="non-terminal residue" evidence="1">
    <location>
        <position position="1"/>
    </location>
</feature>
<dbReference type="RefSeq" id="WP_349078845.1">
    <property type="nucleotide sequence ID" value="NZ_JBBMEI010000176.1"/>
</dbReference>